<reference evidence="9 10" key="1">
    <citation type="journal article" date="2015" name="Nat. Commun.">
        <title>Outbred genome sequencing and CRISPR/Cas9 gene editing in butterflies.</title>
        <authorList>
            <person name="Li X."/>
            <person name="Fan D."/>
            <person name="Zhang W."/>
            <person name="Liu G."/>
            <person name="Zhang L."/>
            <person name="Zhao L."/>
            <person name="Fang X."/>
            <person name="Chen L."/>
            <person name="Dong Y."/>
            <person name="Chen Y."/>
            <person name="Ding Y."/>
            <person name="Zhao R."/>
            <person name="Feng M."/>
            <person name="Zhu Y."/>
            <person name="Feng Y."/>
            <person name="Jiang X."/>
            <person name="Zhu D."/>
            <person name="Xiang H."/>
            <person name="Feng X."/>
            <person name="Li S."/>
            <person name="Wang J."/>
            <person name="Zhang G."/>
            <person name="Kronforst M.R."/>
            <person name="Wang W."/>
        </authorList>
    </citation>
    <scope>NUCLEOTIDE SEQUENCE [LARGE SCALE GENOMIC DNA]</scope>
    <source>
        <strain evidence="9">Ya'a_city_454_Pm</strain>
        <tissue evidence="9">Whole body</tissue>
    </source>
</reference>
<dbReference type="InterPro" id="IPR000225">
    <property type="entry name" value="Armadillo"/>
</dbReference>
<keyword evidence="3" id="KW-0677">Repeat</keyword>
<dbReference type="SUPFAM" id="SSF48371">
    <property type="entry name" value="ARM repeat"/>
    <property type="match status" value="2"/>
</dbReference>
<name>A0A194RIQ8_PAPMA</name>
<gene>
    <name evidence="9" type="ORF">RR48_08628</name>
</gene>
<evidence type="ECO:0000313" key="10">
    <source>
        <dbReference type="Proteomes" id="UP000053240"/>
    </source>
</evidence>
<comment type="similarity">
    <text evidence="1 5">Belongs to the importin alpha family.</text>
</comment>
<dbReference type="PROSITE" id="PS51214">
    <property type="entry name" value="IBB"/>
    <property type="match status" value="1"/>
</dbReference>
<dbReference type="PANTHER" id="PTHR23316">
    <property type="entry name" value="IMPORTIN ALPHA"/>
    <property type="match status" value="1"/>
</dbReference>
<dbReference type="STRING" id="76193.A0A194RIQ8"/>
<dbReference type="PROSITE" id="PS50176">
    <property type="entry name" value="ARM_REPEAT"/>
    <property type="match status" value="1"/>
</dbReference>
<feature type="region of interest" description="Disordered" evidence="7">
    <location>
        <begin position="1"/>
        <end position="24"/>
    </location>
</feature>
<keyword evidence="4 5" id="KW-0653">Protein transport</keyword>
<dbReference type="Gene3D" id="1.25.10.10">
    <property type="entry name" value="Leucine-rich Repeat Variant"/>
    <property type="match status" value="3"/>
</dbReference>
<evidence type="ECO:0000256" key="2">
    <source>
        <dbReference type="ARBA" id="ARBA00022448"/>
    </source>
</evidence>
<dbReference type="InterPro" id="IPR016024">
    <property type="entry name" value="ARM-type_fold"/>
</dbReference>
<dbReference type="SMART" id="SM00185">
    <property type="entry name" value="ARM"/>
    <property type="match status" value="9"/>
</dbReference>
<evidence type="ECO:0000256" key="6">
    <source>
        <dbReference type="PROSITE-ProRule" id="PRU00259"/>
    </source>
</evidence>
<feature type="domain" description="IBB" evidence="8">
    <location>
        <begin position="1"/>
        <end position="56"/>
    </location>
</feature>
<proteinExistence type="inferred from homology"/>
<dbReference type="InterPro" id="IPR024931">
    <property type="entry name" value="Importin_alpha"/>
</dbReference>
<evidence type="ECO:0000256" key="7">
    <source>
        <dbReference type="SAM" id="MobiDB-lite"/>
    </source>
</evidence>
<keyword evidence="10" id="KW-1185">Reference proteome</keyword>
<dbReference type="Proteomes" id="UP000053240">
    <property type="component" value="Unassembled WGS sequence"/>
</dbReference>
<feature type="repeat" description="ARM" evidence="6">
    <location>
        <begin position="121"/>
        <end position="162"/>
    </location>
</feature>
<evidence type="ECO:0000259" key="8">
    <source>
        <dbReference type="PROSITE" id="PS51214"/>
    </source>
</evidence>
<evidence type="ECO:0000313" key="9">
    <source>
        <dbReference type="EMBL" id="KPJ17442.1"/>
    </source>
</evidence>
<accession>A0A194RIQ8</accession>
<dbReference type="GO" id="GO:0061608">
    <property type="term" value="F:nuclear import signal receptor activity"/>
    <property type="evidence" value="ECO:0007669"/>
    <property type="project" value="InterPro"/>
</dbReference>
<dbReference type="InterPro" id="IPR036975">
    <property type="entry name" value="Importin-a_IBB_sf"/>
</dbReference>
<dbReference type="EMBL" id="KQ460152">
    <property type="protein sequence ID" value="KPJ17442.1"/>
    <property type="molecule type" value="Genomic_DNA"/>
</dbReference>
<sequence length="526" mass="57708">MTDKSHKSRLTSYKNVAQGTNELRRKRAELSVTLRKQARDDQLLKRRALSPDGSEEVQSDTPLPTPEEIVQGIRRFKLYSFFWLGISVYLDSQDLQFEAAWALTNIASGTHEQTMAVVDGGAIPKLVGLLARGGTVGEQSAWALGNIAGDGAATRDLVLSAGALPTLLPLLNPTTPPSQLRTAVWTYSNFCRNKNPLVKFEFVAPALTYMSKLLEISDQDVLGMNKNPLVKFEFVAPALTYMSKLLEISDQDVLADACWALSYLTDGPNERIEAVQNTPQLLARLVRLLDHTSPAVRTPALRAIGNMLTGSDEQVSEPSSYYLASAATLIGVLASDTRQQLRLSCASSGISCMSSPVMMLTDACWALSYLTDGPNERIEAVQNTPQLLARLVRLLDHTSPAVRTPALRAIGNMLTGSDDQTDRCLDAGTLDYLAGLLRCGKPSLMKEAAWAVSNVLAGTQQQIQRAVDKGILGHLMYVLSCDDIFKKCCFILDNYFIDQEDQMAQPEQTEEEFQFGSGADNRNFNF</sequence>
<dbReference type="Pfam" id="PF01749">
    <property type="entry name" value="IBB"/>
    <property type="match status" value="1"/>
</dbReference>
<dbReference type="GO" id="GO:0006606">
    <property type="term" value="P:protein import into nucleus"/>
    <property type="evidence" value="ECO:0007669"/>
    <property type="project" value="InterPro"/>
</dbReference>
<dbReference type="InterPro" id="IPR011989">
    <property type="entry name" value="ARM-like"/>
</dbReference>
<evidence type="ECO:0000256" key="1">
    <source>
        <dbReference type="ARBA" id="ARBA00010394"/>
    </source>
</evidence>
<dbReference type="GO" id="GO:0005737">
    <property type="term" value="C:cytoplasm"/>
    <property type="evidence" value="ECO:0007669"/>
    <property type="project" value="InterPro"/>
</dbReference>
<dbReference type="PIRSF" id="PIRSF005673">
    <property type="entry name" value="Importin_alpha"/>
    <property type="match status" value="1"/>
</dbReference>
<feature type="compositionally biased region" description="Polar residues" evidence="7">
    <location>
        <begin position="10"/>
        <end position="21"/>
    </location>
</feature>
<dbReference type="AlphaFoldDB" id="A0A194RIQ8"/>
<protein>
    <recommendedName>
        <fullName evidence="5">Importin subunit alpha</fullName>
    </recommendedName>
</protein>
<dbReference type="InParanoid" id="A0A194RIQ8"/>
<dbReference type="Gene3D" id="1.20.5.690">
    <property type="entry name" value="Importin-alpha, importin-beta-binding domain"/>
    <property type="match status" value="1"/>
</dbReference>
<dbReference type="InterPro" id="IPR002652">
    <property type="entry name" value="Importin-a_IBB"/>
</dbReference>
<evidence type="ECO:0000256" key="4">
    <source>
        <dbReference type="ARBA" id="ARBA00022927"/>
    </source>
</evidence>
<evidence type="ECO:0000256" key="5">
    <source>
        <dbReference type="PIRNR" id="PIRNR005673"/>
    </source>
</evidence>
<keyword evidence="2 5" id="KW-0813">Transport</keyword>
<organism evidence="9 10">
    <name type="scientific">Papilio machaon</name>
    <name type="common">Old World swallowtail butterfly</name>
    <dbReference type="NCBI Taxonomy" id="76193"/>
    <lineage>
        <taxon>Eukaryota</taxon>
        <taxon>Metazoa</taxon>
        <taxon>Ecdysozoa</taxon>
        <taxon>Arthropoda</taxon>
        <taxon>Hexapoda</taxon>
        <taxon>Insecta</taxon>
        <taxon>Pterygota</taxon>
        <taxon>Neoptera</taxon>
        <taxon>Endopterygota</taxon>
        <taxon>Lepidoptera</taxon>
        <taxon>Glossata</taxon>
        <taxon>Ditrysia</taxon>
        <taxon>Papilionoidea</taxon>
        <taxon>Papilionidae</taxon>
        <taxon>Papilioninae</taxon>
        <taxon>Papilio</taxon>
    </lineage>
</organism>
<evidence type="ECO:0000256" key="3">
    <source>
        <dbReference type="ARBA" id="ARBA00022737"/>
    </source>
</evidence>
<dbReference type="Pfam" id="PF00514">
    <property type="entry name" value="Arm"/>
    <property type="match status" value="1"/>
</dbReference>